<dbReference type="Gene3D" id="3.10.105.10">
    <property type="entry name" value="Dipeptide-binding Protein, Domain 3"/>
    <property type="match status" value="1"/>
</dbReference>
<keyword evidence="3" id="KW-0813">Transport</keyword>
<comment type="caution">
    <text evidence="7">The sequence shown here is derived from an EMBL/GenBank/DDBJ whole genome shotgun (WGS) entry which is preliminary data.</text>
</comment>
<keyword evidence="5" id="KW-0472">Membrane</keyword>
<name>A0ABU1J9R3_9MICC</name>
<keyword evidence="8" id="KW-1185">Reference proteome</keyword>
<dbReference type="InterPro" id="IPR030678">
    <property type="entry name" value="Peptide/Ni-bd"/>
</dbReference>
<evidence type="ECO:0000256" key="4">
    <source>
        <dbReference type="ARBA" id="ARBA00022729"/>
    </source>
</evidence>
<keyword evidence="5" id="KW-1133">Transmembrane helix</keyword>
<dbReference type="PIRSF" id="PIRSF002741">
    <property type="entry name" value="MppA"/>
    <property type="match status" value="1"/>
</dbReference>
<protein>
    <submittedName>
        <fullName evidence="7">Peptide/nickel transport system substrate-binding protein</fullName>
    </submittedName>
</protein>
<dbReference type="InterPro" id="IPR039424">
    <property type="entry name" value="SBP_5"/>
</dbReference>
<feature type="domain" description="Solute-binding protein family 5" evidence="6">
    <location>
        <begin position="94"/>
        <end position="466"/>
    </location>
</feature>
<dbReference type="RefSeq" id="WP_309797272.1">
    <property type="nucleotide sequence ID" value="NZ_BAAAHY010000001.1"/>
</dbReference>
<dbReference type="CDD" id="cd00995">
    <property type="entry name" value="PBP2_NikA_DppA_OppA_like"/>
    <property type="match status" value="1"/>
</dbReference>
<evidence type="ECO:0000256" key="1">
    <source>
        <dbReference type="ARBA" id="ARBA00004196"/>
    </source>
</evidence>
<proteinExistence type="inferred from homology"/>
<reference evidence="7 8" key="1">
    <citation type="submission" date="2023-07" db="EMBL/GenBank/DDBJ databases">
        <title>Sequencing the genomes of 1000 actinobacteria strains.</title>
        <authorList>
            <person name="Klenk H.-P."/>
        </authorList>
    </citation>
    <scope>NUCLEOTIDE SEQUENCE [LARGE SCALE GENOMIC DNA]</scope>
    <source>
        <strain evidence="7 8">DSM 14555</strain>
    </source>
</reference>
<evidence type="ECO:0000313" key="7">
    <source>
        <dbReference type="EMBL" id="MDR6269168.1"/>
    </source>
</evidence>
<dbReference type="Gene3D" id="3.40.190.10">
    <property type="entry name" value="Periplasmic binding protein-like II"/>
    <property type="match status" value="1"/>
</dbReference>
<evidence type="ECO:0000259" key="6">
    <source>
        <dbReference type="Pfam" id="PF00496"/>
    </source>
</evidence>
<gene>
    <name evidence="7" type="ORF">JOE69_001406</name>
</gene>
<dbReference type="PANTHER" id="PTHR30290">
    <property type="entry name" value="PERIPLASMIC BINDING COMPONENT OF ABC TRANSPORTER"/>
    <property type="match status" value="1"/>
</dbReference>
<comment type="similarity">
    <text evidence="2">Belongs to the bacterial solute-binding protein 5 family.</text>
</comment>
<keyword evidence="5" id="KW-0812">Transmembrane</keyword>
<sequence>MAARPMIGQHSPNRAALRFTRRFAAVLLGVGLASAPLALAAPLAIAADTPNNLKIAMTGDIDSLNPFTAITASASKVLALQYQNLVAFGPEDNTPVPGMADKWETSPDGKVWTFNLPEGRKWSDGEPITANDAAWTFNAIKANDALKTANGTLLESVAGVVAKDPQTLVITLTAAQAPNPGTQLPILPEHIWSKVSDPATFANDKDSVGSGPFTVGSYDKSAGVTMKANPNYWQGKAKVDGVIWVPYKTGDAAVQALKTGEVDIVSRLTPAQYEALKGEAGITTNAGMGTRYVGLGINPGTKTQSGELMGDTNPALQDLNVRKAIVMAVDNKTLLEKVLQGLGQPGTGEVPAAYPDYALPAQGLGLSFDPAAANKLLDENGYAKGPDGIRLDKTGKPLQLRLLGRSTDATAQQMADYIKPWLKDIGIELTVSMKANLQVNDDLGAANYDLAFTGWGMAPDPDYQLSINQCSALPTQSDGTGGVSENGLCLPEFDALYKQQHVELDQQKRSALVQQAQKLIYDAAVNNVIYYPNMLEAYRSDRFGGFVTQPAQNGVISEQNGPWGIYSATPVDSAGATAGFNWAWLVIPAVVVVLALAGFFWFRSRRSSVDDRA</sequence>
<evidence type="ECO:0000256" key="2">
    <source>
        <dbReference type="ARBA" id="ARBA00005695"/>
    </source>
</evidence>
<dbReference type="Pfam" id="PF00496">
    <property type="entry name" value="SBP_bac_5"/>
    <property type="match status" value="1"/>
</dbReference>
<dbReference type="EMBL" id="JAVDQF010000001">
    <property type="protein sequence ID" value="MDR6269168.1"/>
    <property type="molecule type" value="Genomic_DNA"/>
</dbReference>
<evidence type="ECO:0000256" key="3">
    <source>
        <dbReference type="ARBA" id="ARBA00022448"/>
    </source>
</evidence>
<dbReference type="InterPro" id="IPR000914">
    <property type="entry name" value="SBP_5_dom"/>
</dbReference>
<comment type="subcellular location">
    <subcellularLocation>
        <location evidence="1">Cell envelope</location>
    </subcellularLocation>
</comment>
<accession>A0ABU1J9R3</accession>
<keyword evidence="4" id="KW-0732">Signal</keyword>
<organism evidence="7 8">
    <name type="scientific">Arthrobacter russicus</name>
    <dbReference type="NCBI Taxonomy" id="172040"/>
    <lineage>
        <taxon>Bacteria</taxon>
        <taxon>Bacillati</taxon>
        <taxon>Actinomycetota</taxon>
        <taxon>Actinomycetes</taxon>
        <taxon>Micrococcales</taxon>
        <taxon>Micrococcaceae</taxon>
        <taxon>Arthrobacter</taxon>
    </lineage>
</organism>
<dbReference type="SUPFAM" id="SSF53850">
    <property type="entry name" value="Periplasmic binding protein-like II"/>
    <property type="match status" value="1"/>
</dbReference>
<dbReference type="PANTHER" id="PTHR30290:SF10">
    <property type="entry name" value="PERIPLASMIC OLIGOPEPTIDE-BINDING PROTEIN-RELATED"/>
    <property type="match status" value="1"/>
</dbReference>
<feature type="transmembrane region" description="Helical" evidence="5">
    <location>
        <begin position="582"/>
        <end position="602"/>
    </location>
</feature>
<evidence type="ECO:0000313" key="8">
    <source>
        <dbReference type="Proteomes" id="UP001185069"/>
    </source>
</evidence>
<dbReference type="Proteomes" id="UP001185069">
    <property type="component" value="Unassembled WGS sequence"/>
</dbReference>
<evidence type="ECO:0000256" key="5">
    <source>
        <dbReference type="SAM" id="Phobius"/>
    </source>
</evidence>